<keyword evidence="4 9" id="KW-0812">Transmembrane</keyword>
<dbReference type="GO" id="GO:0005886">
    <property type="term" value="C:plasma membrane"/>
    <property type="evidence" value="ECO:0007669"/>
    <property type="project" value="TreeGrafter"/>
</dbReference>
<evidence type="ECO:0000256" key="9">
    <source>
        <dbReference type="SAM" id="Phobius"/>
    </source>
</evidence>
<keyword evidence="2" id="KW-0813">Transport</keyword>
<organism evidence="10">
    <name type="scientific">hydrothermal vent metagenome</name>
    <dbReference type="NCBI Taxonomy" id="652676"/>
    <lineage>
        <taxon>unclassified sequences</taxon>
        <taxon>metagenomes</taxon>
        <taxon>ecological metagenomes</taxon>
    </lineage>
</organism>
<dbReference type="NCBIfam" id="TIGR00964">
    <property type="entry name" value="secE_bact"/>
    <property type="match status" value="1"/>
</dbReference>
<proteinExistence type="predicted"/>
<evidence type="ECO:0000256" key="2">
    <source>
        <dbReference type="ARBA" id="ARBA00022448"/>
    </source>
</evidence>
<feature type="transmembrane region" description="Helical" evidence="9">
    <location>
        <begin position="26"/>
        <end position="51"/>
    </location>
</feature>
<evidence type="ECO:0000256" key="4">
    <source>
        <dbReference type="ARBA" id="ARBA00022692"/>
    </source>
</evidence>
<reference evidence="10" key="1">
    <citation type="submission" date="2018-06" db="EMBL/GenBank/DDBJ databases">
        <authorList>
            <person name="Zhirakovskaya E."/>
        </authorList>
    </citation>
    <scope>NUCLEOTIDE SEQUENCE</scope>
</reference>
<keyword evidence="8 9" id="KW-0472">Membrane</keyword>
<keyword evidence="7" id="KW-0811">Translocation</keyword>
<dbReference type="InterPro" id="IPR038379">
    <property type="entry name" value="SecE_sf"/>
</dbReference>
<keyword evidence="3" id="KW-1003">Cell membrane</keyword>
<keyword evidence="5" id="KW-0653">Protein transport</keyword>
<dbReference type="Gene3D" id="1.20.5.1030">
    <property type="entry name" value="Preprotein translocase secy subunit"/>
    <property type="match status" value="1"/>
</dbReference>
<dbReference type="PANTHER" id="PTHR33910">
    <property type="entry name" value="PROTEIN TRANSLOCASE SUBUNIT SECE"/>
    <property type="match status" value="1"/>
</dbReference>
<evidence type="ECO:0008006" key="11">
    <source>
        <dbReference type="Google" id="ProtNLM"/>
    </source>
</evidence>
<comment type="subcellular location">
    <subcellularLocation>
        <location evidence="1">Membrane</location>
    </subcellularLocation>
</comment>
<dbReference type="GO" id="GO:0043952">
    <property type="term" value="P:protein transport by the Sec complex"/>
    <property type="evidence" value="ECO:0007669"/>
    <property type="project" value="TreeGrafter"/>
</dbReference>
<evidence type="ECO:0000256" key="8">
    <source>
        <dbReference type="ARBA" id="ARBA00023136"/>
    </source>
</evidence>
<dbReference type="AlphaFoldDB" id="A0A3B0UTQ8"/>
<dbReference type="InterPro" id="IPR005807">
    <property type="entry name" value="SecE_bac"/>
</dbReference>
<name>A0A3B0UTQ8_9ZZZZ</name>
<sequence length="61" mass="6744">MHALITYLKNVRTEFAHVTWPPTHRAIAHTLIVIAISIVTGVMIGLFDYIFTSGVSHLVGI</sequence>
<evidence type="ECO:0000256" key="7">
    <source>
        <dbReference type="ARBA" id="ARBA00023010"/>
    </source>
</evidence>
<dbReference type="InterPro" id="IPR001901">
    <property type="entry name" value="Translocase_SecE/Sec61-g"/>
</dbReference>
<gene>
    <name evidence="10" type="ORF">MNBD_CPR01-59</name>
</gene>
<dbReference type="GO" id="GO:0008320">
    <property type="term" value="F:protein transmembrane transporter activity"/>
    <property type="evidence" value="ECO:0007669"/>
    <property type="project" value="InterPro"/>
</dbReference>
<dbReference type="GO" id="GO:0006886">
    <property type="term" value="P:intracellular protein transport"/>
    <property type="evidence" value="ECO:0007669"/>
    <property type="project" value="InterPro"/>
</dbReference>
<evidence type="ECO:0000256" key="6">
    <source>
        <dbReference type="ARBA" id="ARBA00022989"/>
    </source>
</evidence>
<evidence type="ECO:0000256" key="5">
    <source>
        <dbReference type="ARBA" id="ARBA00022927"/>
    </source>
</evidence>
<dbReference type="Pfam" id="PF00584">
    <property type="entry name" value="SecE"/>
    <property type="match status" value="1"/>
</dbReference>
<accession>A0A3B0UTQ8</accession>
<evidence type="ECO:0000313" key="10">
    <source>
        <dbReference type="EMBL" id="VAW32320.1"/>
    </source>
</evidence>
<keyword evidence="6 9" id="KW-1133">Transmembrane helix</keyword>
<protein>
    <recommendedName>
        <fullName evidence="11">Protein translocase subunit SecE</fullName>
    </recommendedName>
</protein>
<evidence type="ECO:0000256" key="3">
    <source>
        <dbReference type="ARBA" id="ARBA00022475"/>
    </source>
</evidence>
<dbReference type="PANTHER" id="PTHR33910:SF1">
    <property type="entry name" value="PROTEIN TRANSLOCASE SUBUNIT SECE"/>
    <property type="match status" value="1"/>
</dbReference>
<dbReference type="EMBL" id="UOEV01000036">
    <property type="protein sequence ID" value="VAW32320.1"/>
    <property type="molecule type" value="Genomic_DNA"/>
</dbReference>
<dbReference type="GO" id="GO:0009306">
    <property type="term" value="P:protein secretion"/>
    <property type="evidence" value="ECO:0007669"/>
    <property type="project" value="InterPro"/>
</dbReference>
<dbReference type="GO" id="GO:0006605">
    <property type="term" value="P:protein targeting"/>
    <property type="evidence" value="ECO:0007669"/>
    <property type="project" value="InterPro"/>
</dbReference>
<evidence type="ECO:0000256" key="1">
    <source>
        <dbReference type="ARBA" id="ARBA00004370"/>
    </source>
</evidence>